<sequence length="268" mass="30579">QREEQSGTASVSGASQSQPTPEPSKDMPQGLRSLGNTCYMNSIIQCLYNTSTLTSYFLDDSWRNRINKNSEYGGEVVAAYGDVVRQLHARGNTYYTMRNLKTILGEHDEMFQGREQQDAHDLLSLLLHALDRDLQWQSQSHIADLFIGTHQSSIVCLETGKEISSLKELFSSLTLAVDPQNGNDICTLKELLERYYTPHNIQWECPACHTTHPCLRTTHIYRLPQILVIHLSKVNQSWKQNGAQTWKFKFPAEFEFPMLPDYYSGTGR</sequence>
<dbReference type="SUPFAM" id="SSF54001">
    <property type="entry name" value="Cysteine proteinases"/>
    <property type="match status" value="1"/>
</dbReference>
<feature type="compositionally biased region" description="Polar residues" evidence="8">
    <location>
        <begin position="1"/>
        <end position="19"/>
    </location>
</feature>
<keyword evidence="11" id="KW-1185">Reference proteome</keyword>
<evidence type="ECO:0000256" key="6">
    <source>
        <dbReference type="ARBA" id="ARBA00022801"/>
    </source>
</evidence>
<comment type="similarity">
    <text evidence="2">Belongs to the peptidase C19 family.</text>
</comment>
<evidence type="ECO:0000259" key="9">
    <source>
        <dbReference type="PROSITE" id="PS50235"/>
    </source>
</evidence>
<dbReference type="Pfam" id="PF00443">
    <property type="entry name" value="UCH"/>
    <property type="match status" value="1"/>
</dbReference>
<dbReference type="PROSITE" id="PS00972">
    <property type="entry name" value="USP_1"/>
    <property type="match status" value="1"/>
</dbReference>
<feature type="non-terminal residue" evidence="10">
    <location>
        <position position="1"/>
    </location>
</feature>
<dbReference type="GO" id="GO:0004843">
    <property type="term" value="F:cysteine-type deubiquitinase activity"/>
    <property type="evidence" value="ECO:0007669"/>
    <property type="project" value="UniProtKB-EC"/>
</dbReference>
<evidence type="ECO:0000313" key="10">
    <source>
        <dbReference type="EMBL" id="KAK8751763.1"/>
    </source>
</evidence>
<dbReference type="Proteomes" id="UP001445076">
    <property type="component" value="Unassembled WGS sequence"/>
</dbReference>
<proteinExistence type="inferred from homology"/>
<dbReference type="GO" id="GO:0016579">
    <property type="term" value="P:protein deubiquitination"/>
    <property type="evidence" value="ECO:0007669"/>
    <property type="project" value="InterPro"/>
</dbReference>
<dbReference type="InterPro" id="IPR028889">
    <property type="entry name" value="USP"/>
</dbReference>
<evidence type="ECO:0000256" key="2">
    <source>
        <dbReference type="ARBA" id="ARBA00009085"/>
    </source>
</evidence>
<dbReference type="AlphaFoldDB" id="A0AAW0YJ56"/>
<evidence type="ECO:0000256" key="5">
    <source>
        <dbReference type="ARBA" id="ARBA00022786"/>
    </source>
</evidence>
<comment type="caution">
    <text evidence="10">The sequence shown here is derived from an EMBL/GenBank/DDBJ whole genome shotgun (WGS) entry which is preliminary data.</text>
</comment>
<dbReference type="EC" id="3.4.19.12" evidence="3"/>
<feature type="region of interest" description="Disordered" evidence="8">
    <location>
        <begin position="1"/>
        <end position="32"/>
    </location>
</feature>
<organism evidence="10 11">
    <name type="scientific">Cherax quadricarinatus</name>
    <name type="common">Australian red claw crayfish</name>
    <dbReference type="NCBI Taxonomy" id="27406"/>
    <lineage>
        <taxon>Eukaryota</taxon>
        <taxon>Metazoa</taxon>
        <taxon>Ecdysozoa</taxon>
        <taxon>Arthropoda</taxon>
        <taxon>Crustacea</taxon>
        <taxon>Multicrustacea</taxon>
        <taxon>Malacostraca</taxon>
        <taxon>Eumalacostraca</taxon>
        <taxon>Eucarida</taxon>
        <taxon>Decapoda</taxon>
        <taxon>Pleocyemata</taxon>
        <taxon>Astacidea</taxon>
        <taxon>Parastacoidea</taxon>
        <taxon>Parastacidae</taxon>
        <taxon>Cherax</taxon>
    </lineage>
</organism>
<protein>
    <recommendedName>
        <fullName evidence="3">ubiquitinyl hydrolase 1</fullName>
        <ecNumber evidence="3">3.4.19.12</ecNumber>
    </recommendedName>
</protein>
<dbReference type="Gene3D" id="3.90.70.10">
    <property type="entry name" value="Cysteine proteinases"/>
    <property type="match status" value="1"/>
</dbReference>
<dbReference type="GO" id="GO:0006508">
    <property type="term" value="P:proteolysis"/>
    <property type="evidence" value="ECO:0007669"/>
    <property type="project" value="UniProtKB-KW"/>
</dbReference>
<dbReference type="InterPro" id="IPR018200">
    <property type="entry name" value="USP_CS"/>
</dbReference>
<dbReference type="EMBL" id="JARKIK010000005">
    <property type="protein sequence ID" value="KAK8751763.1"/>
    <property type="molecule type" value="Genomic_DNA"/>
</dbReference>
<evidence type="ECO:0000256" key="3">
    <source>
        <dbReference type="ARBA" id="ARBA00012759"/>
    </source>
</evidence>
<evidence type="ECO:0000256" key="1">
    <source>
        <dbReference type="ARBA" id="ARBA00000707"/>
    </source>
</evidence>
<keyword evidence="5" id="KW-0833">Ubl conjugation pathway</keyword>
<evidence type="ECO:0000256" key="8">
    <source>
        <dbReference type="SAM" id="MobiDB-lite"/>
    </source>
</evidence>
<gene>
    <name evidence="10" type="ORF">OTU49_010205</name>
</gene>
<feature type="domain" description="USP" evidence="9">
    <location>
        <begin position="29"/>
        <end position="268"/>
    </location>
</feature>
<accession>A0AAW0YJ56</accession>
<keyword evidence="7" id="KW-0788">Thiol protease</keyword>
<keyword evidence="4" id="KW-0645">Protease</keyword>
<dbReference type="PANTHER" id="PTHR21646">
    <property type="entry name" value="UBIQUITIN CARBOXYL-TERMINAL HYDROLASE"/>
    <property type="match status" value="1"/>
</dbReference>
<comment type="catalytic activity">
    <reaction evidence="1">
        <text>Thiol-dependent hydrolysis of ester, thioester, amide, peptide and isopeptide bonds formed by the C-terminal Gly of ubiquitin (a 76-residue protein attached to proteins as an intracellular targeting signal).</text>
        <dbReference type="EC" id="3.4.19.12"/>
    </reaction>
</comment>
<evidence type="ECO:0000256" key="7">
    <source>
        <dbReference type="ARBA" id="ARBA00022807"/>
    </source>
</evidence>
<dbReference type="InterPro" id="IPR001394">
    <property type="entry name" value="Peptidase_C19_UCH"/>
</dbReference>
<keyword evidence="6" id="KW-0378">Hydrolase</keyword>
<evidence type="ECO:0000313" key="11">
    <source>
        <dbReference type="Proteomes" id="UP001445076"/>
    </source>
</evidence>
<dbReference type="InterPro" id="IPR038765">
    <property type="entry name" value="Papain-like_cys_pep_sf"/>
</dbReference>
<name>A0AAW0YJ56_CHEQU</name>
<reference evidence="10 11" key="1">
    <citation type="journal article" date="2024" name="BMC Genomics">
        <title>Genome assembly of redclaw crayfish (Cherax quadricarinatus) provides insights into its immune adaptation and hypoxia tolerance.</title>
        <authorList>
            <person name="Liu Z."/>
            <person name="Zheng J."/>
            <person name="Li H."/>
            <person name="Fang K."/>
            <person name="Wang S."/>
            <person name="He J."/>
            <person name="Zhou D."/>
            <person name="Weng S."/>
            <person name="Chi M."/>
            <person name="Gu Z."/>
            <person name="He J."/>
            <person name="Li F."/>
            <person name="Wang M."/>
        </authorList>
    </citation>
    <scope>NUCLEOTIDE SEQUENCE [LARGE SCALE GENOMIC DNA]</scope>
    <source>
        <strain evidence="10">ZL_2023a</strain>
    </source>
</reference>
<dbReference type="PROSITE" id="PS50235">
    <property type="entry name" value="USP_3"/>
    <property type="match status" value="1"/>
</dbReference>
<dbReference type="PANTHER" id="PTHR21646:SF24">
    <property type="entry name" value="UBIQUITIN CARBOXYL-TERMINAL HYDROLASE"/>
    <property type="match status" value="1"/>
</dbReference>
<evidence type="ECO:0000256" key="4">
    <source>
        <dbReference type="ARBA" id="ARBA00022670"/>
    </source>
</evidence>
<dbReference type="InterPro" id="IPR050185">
    <property type="entry name" value="Ub_carboxyl-term_hydrolase"/>
</dbReference>